<accession>A0ABR2GU97</accession>
<comment type="caution">
    <text evidence="1">The sequence shown here is derived from an EMBL/GenBank/DDBJ whole genome shotgun (WGS) entry which is preliminary data.</text>
</comment>
<evidence type="ECO:0000313" key="2">
    <source>
        <dbReference type="Proteomes" id="UP001470230"/>
    </source>
</evidence>
<gene>
    <name evidence="1" type="ORF">M9Y10_037287</name>
</gene>
<evidence type="ECO:0000313" key="1">
    <source>
        <dbReference type="EMBL" id="KAK8836765.1"/>
    </source>
</evidence>
<reference evidence="1 2" key="1">
    <citation type="submission" date="2024-04" db="EMBL/GenBank/DDBJ databases">
        <title>Tritrichomonas musculus Genome.</title>
        <authorList>
            <person name="Alves-Ferreira E."/>
            <person name="Grigg M."/>
            <person name="Lorenzi H."/>
            <person name="Galac M."/>
        </authorList>
    </citation>
    <scope>NUCLEOTIDE SEQUENCE [LARGE SCALE GENOMIC DNA]</scope>
    <source>
        <strain evidence="1 2">EAF2021</strain>
    </source>
</reference>
<sequence>MDINFCNFPYFLISLMEAEDSIQMLKKHIPMLETLFSNEKFFTSFAEQQEIQVFFEKAFVQVQSVDLCYLFRHLICVISPFELKRTIDLSKILSLLSTQTKHEIQIEYSIVISKLIASNVKSRLFLNGNQNFFLFSNLIQSASSKIVIEIFNDLLFTVPEDLDLFYNIILFYQWIFKDYC</sequence>
<protein>
    <submittedName>
        <fullName evidence="1">Uncharacterized protein</fullName>
    </submittedName>
</protein>
<organism evidence="1 2">
    <name type="scientific">Tritrichomonas musculus</name>
    <dbReference type="NCBI Taxonomy" id="1915356"/>
    <lineage>
        <taxon>Eukaryota</taxon>
        <taxon>Metamonada</taxon>
        <taxon>Parabasalia</taxon>
        <taxon>Tritrichomonadida</taxon>
        <taxon>Tritrichomonadidae</taxon>
        <taxon>Tritrichomonas</taxon>
    </lineage>
</organism>
<keyword evidence="2" id="KW-1185">Reference proteome</keyword>
<name>A0ABR2GU97_9EUKA</name>
<proteinExistence type="predicted"/>
<dbReference type="EMBL" id="JAPFFF010000063">
    <property type="protein sequence ID" value="KAK8836765.1"/>
    <property type="molecule type" value="Genomic_DNA"/>
</dbReference>
<dbReference type="Proteomes" id="UP001470230">
    <property type="component" value="Unassembled WGS sequence"/>
</dbReference>